<dbReference type="InterPro" id="IPR006311">
    <property type="entry name" value="TAT_signal"/>
</dbReference>
<dbReference type="AlphaFoldDB" id="A0A1I5XV42"/>
<keyword evidence="2" id="KW-1185">Reference proteome</keyword>
<dbReference type="Proteomes" id="UP000243106">
    <property type="component" value="Unassembled WGS sequence"/>
</dbReference>
<dbReference type="NCBIfam" id="TIGR01409">
    <property type="entry name" value="TAT_signal_seq"/>
    <property type="match status" value="1"/>
</dbReference>
<dbReference type="EMBL" id="FOXV01000004">
    <property type="protein sequence ID" value="SFQ35829.1"/>
    <property type="molecule type" value="Genomic_DNA"/>
</dbReference>
<dbReference type="PIRSF" id="PIRSF036704">
    <property type="entry name" value="UCP036704"/>
    <property type="match status" value="1"/>
</dbReference>
<name>A0A1I5XV42_9RHOB</name>
<evidence type="ECO:0000313" key="1">
    <source>
        <dbReference type="EMBL" id="SFQ35829.1"/>
    </source>
</evidence>
<evidence type="ECO:0000313" key="2">
    <source>
        <dbReference type="Proteomes" id="UP000243106"/>
    </source>
</evidence>
<dbReference type="InterPro" id="IPR019546">
    <property type="entry name" value="TAT_signal_bac_arc"/>
</dbReference>
<dbReference type="RefSeq" id="WP_093010265.1">
    <property type="nucleotide sequence ID" value="NZ_FOXV01000004.1"/>
</dbReference>
<reference evidence="2" key="1">
    <citation type="submission" date="2016-10" db="EMBL/GenBank/DDBJ databases">
        <authorList>
            <person name="Varghese N."/>
            <person name="Submissions S."/>
        </authorList>
    </citation>
    <scope>NUCLEOTIDE SEQUENCE [LARGE SCALE GENOMIC DNA]</scope>
    <source>
        <strain evidence="2">JCM 10271</strain>
    </source>
</reference>
<protein>
    <submittedName>
        <fullName evidence="1">Formate dehydrogenase region TAT target</fullName>
    </submittedName>
</protein>
<organism evidence="1 2">
    <name type="scientific">Roseivivax halotolerans</name>
    <dbReference type="NCBI Taxonomy" id="93684"/>
    <lineage>
        <taxon>Bacteria</taxon>
        <taxon>Pseudomonadati</taxon>
        <taxon>Pseudomonadota</taxon>
        <taxon>Alphaproteobacteria</taxon>
        <taxon>Rhodobacterales</taxon>
        <taxon>Roseobacteraceae</taxon>
        <taxon>Roseivivax</taxon>
    </lineage>
</organism>
<proteinExistence type="predicted"/>
<gene>
    <name evidence="1" type="ORF">SAMN05421853_104146</name>
</gene>
<dbReference type="PROSITE" id="PS51318">
    <property type="entry name" value="TAT"/>
    <property type="match status" value="1"/>
</dbReference>
<accession>A0A1I5XV42</accession>
<dbReference type="STRING" id="93684.SAMN05421853_104146"/>
<sequence length="64" mass="6643">MSKDQKADKSRRGFLKLAGTAAPAALAVVATSGTEAEAAVDDGQQGSGLRDTAHTRAYFDSARF</sequence>
<dbReference type="InterPro" id="IPR014177">
    <property type="entry name" value="Formate_DH_TAT-contain"/>
</dbReference>